<accession>A0A7G9RNV6</accession>
<dbReference type="KEGG" id="drg:H9K76_22985"/>
<dbReference type="Proteomes" id="UP000515811">
    <property type="component" value="Chromosome"/>
</dbReference>
<dbReference type="EMBL" id="CP060714">
    <property type="protein sequence ID" value="QNN57281.1"/>
    <property type="molecule type" value="Genomic_DNA"/>
</dbReference>
<proteinExistence type="predicted"/>
<evidence type="ECO:0000313" key="2">
    <source>
        <dbReference type="Proteomes" id="UP000515811"/>
    </source>
</evidence>
<sequence>MTETKSAIGNRPAKPPRTKNRCFEKEQVDKDGFLYPDQLLSQHFKQCRVRSSQLVNKNRKEWSVQCGGMLTAEAYQVNTGANFQLHIDARLLGGAMKQTIDYSAKALKRACTEDDSRLD</sequence>
<evidence type="ECO:0000313" key="1">
    <source>
        <dbReference type="EMBL" id="QNN57281.1"/>
    </source>
</evidence>
<gene>
    <name evidence="1" type="ORF">H9K76_22985</name>
</gene>
<protein>
    <submittedName>
        <fullName evidence="1">Uncharacterized protein</fullName>
    </submittedName>
</protein>
<keyword evidence="2" id="KW-1185">Reference proteome</keyword>
<organism evidence="1 2">
    <name type="scientific">Diaphorobacter ruginosibacter</name>
    <dbReference type="NCBI Taxonomy" id="1715720"/>
    <lineage>
        <taxon>Bacteria</taxon>
        <taxon>Pseudomonadati</taxon>
        <taxon>Pseudomonadota</taxon>
        <taxon>Betaproteobacteria</taxon>
        <taxon>Burkholderiales</taxon>
        <taxon>Comamonadaceae</taxon>
        <taxon>Diaphorobacter</taxon>
    </lineage>
</organism>
<dbReference type="RefSeq" id="WP_187597546.1">
    <property type="nucleotide sequence ID" value="NZ_CP060714.1"/>
</dbReference>
<name>A0A7G9RNV6_9BURK</name>
<reference evidence="1 2" key="1">
    <citation type="submission" date="2020-08" db="EMBL/GenBank/DDBJ databases">
        <title>Genome sequence of Diaphorobacter ruginosibacter DSM 27467T.</title>
        <authorList>
            <person name="Hyun D.-W."/>
            <person name="Bae J.-W."/>
        </authorList>
    </citation>
    <scope>NUCLEOTIDE SEQUENCE [LARGE SCALE GENOMIC DNA]</scope>
    <source>
        <strain evidence="1 2">DSM 27467</strain>
    </source>
</reference>
<dbReference type="AlphaFoldDB" id="A0A7G9RNV6"/>